<accession>A0A4Q7KJ01</accession>
<organism evidence="4 5">
    <name type="scientific">Herbihabitans rhizosphaerae</name>
    <dbReference type="NCBI Taxonomy" id="1872711"/>
    <lineage>
        <taxon>Bacteria</taxon>
        <taxon>Bacillati</taxon>
        <taxon>Actinomycetota</taxon>
        <taxon>Actinomycetes</taxon>
        <taxon>Pseudonocardiales</taxon>
        <taxon>Pseudonocardiaceae</taxon>
        <taxon>Herbihabitans</taxon>
    </lineage>
</organism>
<keyword evidence="1 4" id="KW-0808">Transferase</keyword>
<evidence type="ECO:0000256" key="1">
    <source>
        <dbReference type="ARBA" id="ARBA00022679"/>
    </source>
</evidence>
<sequence>MTRLASLTAAQTARLTGMDPLLPPVAHPPDGEVITAALPSGERVAGVLARTHLTPELPPSLWSALDVFELHPLLGAHGGDAFDALVPRWRNLVEMMRPGADSSCVVFWPSRDAEVTKSLLHHGFVPLSVIAVRGREPGDEPPPGVTIRRATERDIDTVLHLAMVELAYSAQVGGTVLRPGAARIKRDALIPRLAAGDPMWLAERDGVAIGLAECWLTESEPGSWTATRLPVGSWGYVNCLSVLPDARGAGVGQALMSVAHNEMHRRGVRGTFLYYNPPNPLSSVFWARQGYRPLWTVWEVRPATALR</sequence>
<proteinExistence type="predicted"/>
<gene>
    <name evidence="4" type="ORF">EV193_108281</name>
</gene>
<dbReference type="CDD" id="cd04301">
    <property type="entry name" value="NAT_SF"/>
    <property type="match status" value="1"/>
</dbReference>
<dbReference type="InterPro" id="IPR000182">
    <property type="entry name" value="GNAT_dom"/>
</dbReference>
<keyword evidence="2" id="KW-0012">Acyltransferase</keyword>
<comment type="caution">
    <text evidence="4">The sequence shown here is derived from an EMBL/GenBank/DDBJ whole genome shotgun (WGS) entry which is preliminary data.</text>
</comment>
<dbReference type="InterPro" id="IPR050832">
    <property type="entry name" value="Bact_Acetyltransf"/>
</dbReference>
<dbReference type="Gene3D" id="3.40.630.30">
    <property type="match status" value="1"/>
</dbReference>
<dbReference type="Proteomes" id="UP000294257">
    <property type="component" value="Unassembled WGS sequence"/>
</dbReference>
<dbReference type="SUPFAM" id="SSF55729">
    <property type="entry name" value="Acyl-CoA N-acyltransferases (Nat)"/>
    <property type="match status" value="1"/>
</dbReference>
<dbReference type="PANTHER" id="PTHR43877">
    <property type="entry name" value="AMINOALKYLPHOSPHONATE N-ACETYLTRANSFERASE-RELATED-RELATED"/>
    <property type="match status" value="1"/>
</dbReference>
<protein>
    <submittedName>
        <fullName evidence="4">Acetyltransferase (GNAT) family protein</fullName>
    </submittedName>
</protein>
<dbReference type="InterPro" id="IPR016181">
    <property type="entry name" value="Acyl_CoA_acyltransferase"/>
</dbReference>
<dbReference type="Pfam" id="PF13508">
    <property type="entry name" value="Acetyltransf_7"/>
    <property type="match status" value="1"/>
</dbReference>
<keyword evidence="5" id="KW-1185">Reference proteome</keyword>
<feature type="domain" description="N-acetyltransferase" evidence="3">
    <location>
        <begin position="145"/>
        <end position="307"/>
    </location>
</feature>
<dbReference type="AlphaFoldDB" id="A0A4Q7KJ01"/>
<name>A0A4Q7KJ01_9PSEU</name>
<evidence type="ECO:0000313" key="5">
    <source>
        <dbReference type="Proteomes" id="UP000294257"/>
    </source>
</evidence>
<reference evidence="4 5" key="1">
    <citation type="submission" date="2019-02" db="EMBL/GenBank/DDBJ databases">
        <title>Genomic Encyclopedia of Type Strains, Phase IV (KMG-IV): sequencing the most valuable type-strain genomes for metagenomic binning, comparative biology and taxonomic classification.</title>
        <authorList>
            <person name="Goeker M."/>
        </authorList>
    </citation>
    <scope>NUCLEOTIDE SEQUENCE [LARGE SCALE GENOMIC DNA]</scope>
    <source>
        <strain evidence="4 5">DSM 101727</strain>
    </source>
</reference>
<dbReference type="GO" id="GO:0016747">
    <property type="term" value="F:acyltransferase activity, transferring groups other than amino-acyl groups"/>
    <property type="evidence" value="ECO:0007669"/>
    <property type="project" value="InterPro"/>
</dbReference>
<dbReference type="EMBL" id="SGWQ01000008">
    <property type="protein sequence ID" value="RZS34931.1"/>
    <property type="molecule type" value="Genomic_DNA"/>
</dbReference>
<evidence type="ECO:0000313" key="4">
    <source>
        <dbReference type="EMBL" id="RZS34931.1"/>
    </source>
</evidence>
<evidence type="ECO:0000259" key="3">
    <source>
        <dbReference type="PROSITE" id="PS51186"/>
    </source>
</evidence>
<evidence type="ECO:0000256" key="2">
    <source>
        <dbReference type="ARBA" id="ARBA00023315"/>
    </source>
</evidence>
<dbReference type="PROSITE" id="PS51186">
    <property type="entry name" value="GNAT"/>
    <property type="match status" value="1"/>
</dbReference>